<dbReference type="AlphaFoldDB" id="A0A919EKD6"/>
<dbReference type="Pfam" id="PF13181">
    <property type="entry name" value="TPR_8"/>
    <property type="match status" value="2"/>
</dbReference>
<name>A0A919EKD6_9GAMM</name>
<keyword evidence="4" id="KW-1185">Reference proteome</keyword>
<dbReference type="PANTHER" id="PTHR12558">
    <property type="entry name" value="CELL DIVISION CYCLE 16,23,27"/>
    <property type="match status" value="1"/>
</dbReference>
<accession>A0A919EKD6</accession>
<feature type="repeat" description="TPR" evidence="1">
    <location>
        <begin position="747"/>
        <end position="780"/>
    </location>
</feature>
<feature type="repeat" description="TPR" evidence="1">
    <location>
        <begin position="372"/>
        <end position="405"/>
    </location>
</feature>
<dbReference type="SMART" id="SM00028">
    <property type="entry name" value="TPR"/>
    <property type="match status" value="17"/>
</dbReference>
<dbReference type="InterPro" id="IPR011990">
    <property type="entry name" value="TPR-like_helical_dom_sf"/>
</dbReference>
<keyword evidence="3" id="KW-0449">Lipoprotein</keyword>
<keyword evidence="2" id="KW-0732">Signal</keyword>
<evidence type="ECO:0000256" key="2">
    <source>
        <dbReference type="SAM" id="SignalP"/>
    </source>
</evidence>
<dbReference type="Pfam" id="PF12895">
    <property type="entry name" value="ANAPC3"/>
    <property type="match status" value="1"/>
</dbReference>
<evidence type="ECO:0000256" key="1">
    <source>
        <dbReference type="PROSITE-ProRule" id="PRU00339"/>
    </source>
</evidence>
<keyword evidence="1" id="KW-0802">TPR repeat</keyword>
<proteinExistence type="predicted"/>
<feature type="repeat" description="TPR" evidence="1">
    <location>
        <begin position="194"/>
        <end position="227"/>
    </location>
</feature>
<dbReference type="Gene3D" id="1.25.40.10">
    <property type="entry name" value="Tetratricopeptide repeat domain"/>
    <property type="match status" value="7"/>
</dbReference>
<feature type="repeat" description="TPR" evidence="1">
    <location>
        <begin position="848"/>
        <end position="881"/>
    </location>
</feature>
<feature type="chain" id="PRO_5037571358" evidence="2">
    <location>
        <begin position="25"/>
        <end position="934"/>
    </location>
</feature>
<dbReference type="Proteomes" id="UP000623842">
    <property type="component" value="Unassembled WGS sequence"/>
</dbReference>
<reference evidence="3" key="2">
    <citation type="submission" date="2020-09" db="EMBL/GenBank/DDBJ databases">
        <authorList>
            <person name="Sun Q."/>
            <person name="Kim S."/>
        </authorList>
    </citation>
    <scope>NUCLEOTIDE SEQUENCE</scope>
    <source>
        <strain evidence="3">KCTC 42731</strain>
    </source>
</reference>
<dbReference type="EMBL" id="BNCK01000003">
    <property type="protein sequence ID" value="GHF89247.1"/>
    <property type="molecule type" value="Genomic_DNA"/>
</dbReference>
<feature type="repeat" description="TPR" evidence="1">
    <location>
        <begin position="477"/>
        <end position="510"/>
    </location>
</feature>
<dbReference type="PANTHER" id="PTHR12558:SF13">
    <property type="entry name" value="CELL DIVISION CYCLE PROTEIN 27 HOMOLOG"/>
    <property type="match status" value="1"/>
</dbReference>
<dbReference type="Pfam" id="PF14559">
    <property type="entry name" value="TPR_19"/>
    <property type="match status" value="5"/>
</dbReference>
<dbReference type="SUPFAM" id="SSF81901">
    <property type="entry name" value="HCP-like"/>
    <property type="match status" value="1"/>
</dbReference>
<gene>
    <name evidence="3" type="ORF">GCM10017161_16350</name>
</gene>
<reference evidence="3" key="1">
    <citation type="journal article" date="2014" name="Int. J. Syst. Evol. Microbiol.">
        <title>Complete genome sequence of Corynebacterium casei LMG S-19264T (=DSM 44701T), isolated from a smear-ripened cheese.</title>
        <authorList>
            <consortium name="US DOE Joint Genome Institute (JGI-PGF)"/>
            <person name="Walter F."/>
            <person name="Albersmeier A."/>
            <person name="Kalinowski J."/>
            <person name="Ruckert C."/>
        </authorList>
    </citation>
    <scope>NUCLEOTIDE SEQUENCE</scope>
    <source>
        <strain evidence="3">KCTC 42731</strain>
    </source>
</reference>
<sequence length="934" mass="105000">MFNMRTFYLALCCLFVSQVNVVHANQTFEKAQIAFQNHQYNDAKVYLKQLLSEEPNNLSAKLLMAQLLIAQGNGHLAETEIKQMMSSDIDKSRLILHLAQAYILQSKYNETLSLLASERLPNLPRDQVLVMQGLAKIGLGHYKLAKADFNDAVTLNSGNLDAKLGVAQLHLIEHNYVQAERVLNEVTAAFLPPLKAWAMLATVYINRGELDRALAAANAALNENENDINSLAIRASVYIQQDKLELADQDIETGLNVNEFEPRFIFLKAVVASRGGNKRAAEQALKEINSLIEHFPTSYLNQHPSYYYLASFTYFLQNNLELAQRYITSYLDIDAKSVRAMRLSAAISLKLKDYTSAISALNKAYLVKSDDVIVLTMLGSAYLAQNNQQKALLYFKEAHQLAPDNAELNLEFAKALVADKQLELAIATLQETPTQSLNAEVQTELQNLLVYSYLRRNDIDSAISIVEQQIEQQPDNAEYIKQAGMLWRLKGDQKQALSYLERAATLDPQDMHAHIEKAQLLFANHQEKQAVELLVSLAEQHPHNAELLLALSTKYRKVGAYQQSYTWAEKAYLTDTNNFELVESFALLNVFLNQANVAIDIVTKFADANEKTYAVYALLGELYRFNRSPQKAIDTLQQAFKLSLTDKQKSANYLKIAQSYSDNNDNANAVVYYKRAIAWDRNANAISALINLYRRNGKFKQALDTFIAHQKLLKDDDMVMLHGQVLIENAMYQQAIDVLDTLPKQQVNAQVAIAHIYITQNKLTLAKERIETALALTPNNPVLNMSLAEVYIKQQDWAPAQSIYQQLISAQPTPTVLNNAAYIALQLEEYAKARELAQQAVDANGQSPNALDTLGQALYFLKEYQTALPHFRKALAIDNNRADIKYHIAKTLIALNREKEAVSFLAEAVNSAESFDDKTQAIELLKTLTAKSKS</sequence>
<evidence type="ECO:0000313" key="3">
    <source>
        <dbReference type="EMBL" id="GHF89247.1"/>
    </source>
</evidence>
<dbReference type="NCBIfam" id="TIGR02917">
    <property type="entry name" value="PEP_TPR_lipo"/>
    <property type="match status" value="1"/>
</dbReference>
<organism evidence="3 4">
    <name type="scientific">Thalassotalea marina</name>
    <dbReference type="NCBI Taxonomy" id="1673741"/>
    <lineage>
        <taxon>Bacteria</taxon>
        <taxon>Pseudomonadati</taxon>
        <taxon>Pseudomonadota</taxon>
        <taxon>Gammaproteobacteria</taxon>
        <taxon>Alteromonadales</taxon>
        <taxon>Colwelliaceae</taxon>
        <taxon>Thalassotalea</taxon>
    </lineage>
</organism>
<dbReference type="InterPro" id="IPR014266">
    <property type="entry name" value="PEP-CTERM_TPR_PrsT"/>
</dbReference>
<feature type="signal peptide" evidence="2">
    <location>
        <begin position="1"/>
        <end position="24"/>
    </location>
</feature>
<evidence type="ECO:0000313" key="4">
    <source>
        <dbReference type="Proteomes" id="UP000623842"/>
    </source>
</evidence>
<dbReference type="PROSITE" id="PS50005">
    <property type="entry name" value="TPR"/>
    <property type="match status" value="5"/>
</dbReference>
<dbReference type="SUPFAM" id="SSF48452">
    <property type="entry name" value="TPR-like"/>
    <property type="match status" value="4"/>
</dbReference>
<protein>
    <submittedName>
        <fullName evidence="3">Lipoprotein</fullName>
    </submittedName>
</protein>
<dbReference type="InterPro" id="IPR019734">
    <property type="entry name" value="TPR_rpt"/>
</dbReference>
<comment type="caution">
    <text evidence="3">The sequence shown here is derived from an EMBL/GenBank/DDBJ whole genome shotgun (WGS) entry which is preliminary data.</text>
</comment>